<sequence>MIWIQIALLLFTFCNPSHAEILSLDKYARLQVCYEITTSEAVNQRQTLSSILKHPISENLEPGLNISLPITSSYSKNPNLILKTLILSGEDFKKVKLPKIGRYCDKYSAQYCPSEARHPNDELNAKENSGKIPLQEFIDGHSNQSPVLQADLAPFHPENPNARQYVTYPVDKAGVYCFRYESENGPAVGGKITHGSGVDSSSNAILVTLANTWGYLTHFDYIHKLVLYLYLSLAYAIFGVVFGLRCFPVKSLFSKSNSGNSFKPASLISKFQELKSSSPIQFSLLLYILGVFSTYLFSFVYYSKLNHYGYETYNASTLFTHFIVFITSILFNAWVIYNFMMLSNGSIFNLQISLKKQKAIKLIAAILIFELLVYDASHQVYWLLLDYEIGDTASRFIYLQLVGLTLLCCFWSFQMVKKLDNQVITRKLVTSYVLMFLVVLFYVASNHFQKSTRTDEITSSISSEIFSLLITGVIAHIWKDVKLNGSALPA</sequence>
<comment type="caution">
    <text evidence="1">The sequence shown here is derived from an EMBL/GenBank/DDBJ whole genome shotgun (WGS) entry which is preliminary data.</text>
</comment>
<dbReference type="EMBL" id="BSXS01000102">
    <property type="protein sequence ID" value="GME70830.1"/>
    <property type="molecule type" value="Genomic_DNA"/>
</dbReference>
<dbReference type="Proteomes" id="UP001165064">
    <property type="component" value="Unassembled WGS sequence"/>
</dbReference>
<organism evidence="1 2">
    <name type="scientific">Ambrosiozyma monospora</name>
    <name type="common">Yeast</name>
    <name type="synonym">Endomycopsis monosporus</name>
    <dbReference type="NCBI Taxonomy" id="43982"/>
    <lineage>
        <taxon>Eukaryota</taxon>
        <taxon>Fungi</taxon>
        <taxon>Dikarya</taxon>
        <taxon>Ascomycota</taxon>
        <taxon>Saccharomycotina</taxon>
        <taxon>Pichiomycetes</taxon>
        <taxon>Pichiales</taxon>
        <taxon>Pichiaceae</taxon>
        <taxon>Ambrosiozyma</taxon>
    </lineage>
</organism>
<keyword evidence="2" id="KW-1185">Reference proteome</keyword>
<name>A0ACB5SS11_AMBMO</name>
<protein>
    <submittedName>
        <fullName evidence="1">Unnamed protein product</fullName>
    </submittedName>
</protein>
<gene>
    <name evidence="1" type="ORF">Amon02_000035400</name>
</gene>
<accession>A0ACB5SS11</accession>
<evidence type="ECO:0000313" key="2">
    <source>
        <dbReference type="Proteomes" id="UP001165064"/>
    </source>
</evidence>
<evidence type="ECO:0000313" key="1">
    <source>
        <dbReference type="EMBL" id="GME70830.1"/>
    </source>
</evidence>
<reference evidence="1" key="1">
    <citation type="submission" date="2023-04" db="EMBL/GenBank/DDBJ databases">
        <title>Ambrosiozyma monospora NBRC 10751.</title>
        <authorList>
            <person name="Ichikawa N."/>
            <person name="Sato H."/>
            <person name="Tonouchi N."/>
        </authorList>
    </citation>
    <scope>NUCLEOTIDE SEQUENCE</scope>
    <source>
        <strain evidence="1">NBRC 10751</strain>
    </source>
</reference>
<proteinExistence type="predicted"/>